<organism evidence="2 3">
    <name type="scientific">Periconia digitata</name>
    <dbReference type="NCBI Taxonomy" id="1303443"/>
    <lineage>
        <taxon>Eukaryota</taxon>
        <taxon>Fungi</taxon>
        <taxon>Dikarya</taxon>
        <taxon>Ascomycota</taxon>
        <taxon>Pezizomycotina</taxon>
        <taxon>Dothideomycetes</taxon>
        <taxon>Pleosporomycetidae</taxon>
        <taxon>Pleosporales</taxon>
        <taxon>Massarineae</taxon>
        <taxon>Periconiaceae</taxon>
        <taxon>Periconia</taxon>
    </lineage>
</organism>
<proteinExistence type="predicted"/>
<feature type="region of interest" description="Disordered" evidence="1">
    <location>
        <begin position="28"/>
        <end position="47"/>
    </location>
</feature>
<evidence type="ECO:0000313" key="3">
    <source>
        <dbReference type="Proteomes" id="UP001152607"/>
    </source>
</evidence>
<keyword evidence="3" id="KW-1185">Reference proteome</keyword>
<sequence>MQSVSQSVSQSAIHPFSAQSEERLHICLKQTNQHESHAHVKKDSKNQKKDALDPFVFFRALYPHLPAIHPPITQPSSTFPGAQQNTSVFCSLHVRPPKIPHHHPKNKCRA</sequence>
<protein>
    <submittedName>
        <fullName evidence="2">Uncharacterized protein</fullName>
    </submittedName>
</protein>
<name>A0A9W4UUK5_9PLEO</name>
<reference evidence="2" key="1">
    <citation type="submission" date="2023-01" db="EMBL/GenBank/DDBJ databases">
        <authorList>
            <person name="Van Ghelder C."/>
            <person name="Rancurel C."/>
        </authorList>
    </citation>
    <scope>NUCLEOTIDE SEQUENCE</scope>
    <source>
        <strain evidence="2">CNCM I-4278</strain>
    </source>
</reference>
<evidence type="ECO:0000256" key="1">
    <source>
        <dbReference type="SAM" id="MobiDB-lite"/>
    </source>
</evidence>
<comment type="caution">
    <text evidence="2">The sequence shown here is derived from an EMBL/GenBank/DDBJ whole genome shotgun (WGS) entry which is preliminary data.</text>
</comment>
<evidence type="ECO:0000313" key="2">
    <source>
        <dbReference type="EMBL" id="CAI6341427.1"/>
    </source>
</evidence>
<dbReference type="AlphaFoldDB" id="A0A9W4UUK5"/>
<dbReference type="EMBL" id="CAOQHR010000012">
    <property type="protein sequence ID" value="CAI6341427.1"/>
    <property type="molecule type" value="Genomic_DNA"/>
</dbReference>
<feature type="compositionally biased region" description="Basic and acidic residues" evidence="1">
    <location>
        <begin position="32"/>
        <end position="47"/>
    </location>
</feature>
<accession>A0A9W4UUK5</accession>
<dbReference type="Proteomes" id="UP001152607">
    <property type="component" value="Unassembled WGS sequence"/>
</dbReference>
<gene>
    <name evidence="2" type="ORF">PDIGIT_LOCUS14624</name>
</gene>